<dbReference type="NCBIfam" id="NF006040">
    <property type="entry name" value="PRK08183.1"/>
    <property type="match status" value="1"/>
</dbReference>
<feature type="compositionally biased region" description="Basic and acidic residues" evidence="1">
    <location>
        <begin position="117"/>
        <end position="127"/>
    </location>
</feature>
<organism evidence="2 3">
    <name type="scientific">Candidatus Phaeomarinibacter ectocarpi</name>
    <dbReference type="NCBI Taxonomy" id="1458461"/>
    <lineage>
        <taxon>Bacteria</taxon>
        <taxon>Pseudomonadati</taxon>
        <taxon>Pseudomonadota</taxon>
        <taxon>Alphaproteobacteria</taxon>
        <taxon>Hyphomicrobiales</taxon>
        <taxon>Parvibaculaceae</taxon>
        <taxon>Candidatus Phaeomarinibacter</taxon>
    </lineage>
</organism>
<dbReference type="EMBL" id="HG966617">
    <property type="protein sequence ID" value="CDO60903.1"/>
    <property type="molecule type" value="Genomic_DNA"/>
</dbReference>
<dbReference type="GO" id="GO:0006979">
    <property type="term" value="P:response to oxidative stress"/>
    <property type="evidence" value="ECO:0007669"/>
    <property type="project" value="TreeGrafter"/>
</dbReference>
<protein>
    <submittedName>
        <fullName evidence="2">NADH:ubiquinone oxidoreductase 17.2 kD subunit</fullName>
    </submittedName>
</protein>
<evidence type="ECO:0000256" key="1">
    <source>
        <dbReference type="SAM" id="MobiDB-lite"/>
    </source>
</evidence>
<proteinExistence type="predicted"/>
<dbReference type="OrthoDB" id="9795340at2"/>
<dbReference type="GO" id="GO:0045271">
    <property type="term" value="C:respiratory chain complex I"/>
    <property type="evidence" value="ECO:0007669"/>
    <property type="project" value="InterPro"/>
</dbReference>
<dbReference type="PANTHER" id="PTHR12910:SF2">
    <property type="entry name" value="NADH DEHYDROGENASE [UBIQUINONE] 1 ALPHA SUBCOMPLEX SUBUNIT 12"/>
    <property type="match status" value="1"/>
</dbReference>
<dbReference type="PANTHER" id="PTHR12910">
    <property type="entry name" value="NADH-UBIQUINONE OXIDOREDUCTASE SUBUNIT B17.2"/>
    <property type="match status" value="1"/>
</dbReference>
<name>X5MAJ8_9HYPH</name>
<accession>X5MAJ8</accession>
<dbReference type="STRING" id="1458461.BN1012_Phect2690"/>
<dbReference type="Pfam" id="PF05071">
    <property type="entry name" value="NDUFA12"/>
    <property type="match status" value="1"/>
</dbReference>
<dbReference type="RefSeq" id="WP_043948836.1">
    <property type="nucleotide sequence ID" value="NZ_HG966617.1"/>
</dbReference>
<evidence type="ECO:0000313" key="3">
    <source>
        <dbReference type="Proteomes" id="UP000032160"/>
    </source>
</evidence>
<dbReference type="InterPro" id="IPR007763">
    <property type="entry name" value="NDUFA12"/>
</dbReference>
<dbReference type="HOGENOM" id="CLU_110455_4_0_5"/>
<keyword evidence="2" id="KW-0830">Ubiquinone</keyword>
<dbReference type="KEGG" id="pect:BN1012_Phect2690"/>
<reference evidence="2 3" key="1">
    <citation type="journal article" date="2014" name="Front. Genet.">
        <title>Genome and metabolic network of "Candidatus Phaeomarinobacter ectocarpi" Ec32, a new candidate genus of Alphaproteobacteria frequently associated with brown algae.</title>
        <authorList>
            <person name="Dittami S.M."/>
            <person name="Barbeyron T."/>
            <person name="Boyen C."/>
            <person name="Cambefort J."/>
            <person name="Collet G."/>
            <person name="Delage L."/>
            <person name="Gobet A."/>
            <person name="Groisillier A."/>
            <person name="Leblanc C."/>
            <person name="Michel G."/>
            <person name="Scornet D."/>
            <person name="Siegel A."/>
            <person name="Tapia J.E."/>
            <person name="Tonon T."/>
        </authorList>
    </citation>
    <scope>NUCLEOTIDE SEQUENCE [LARGE SCALE GENOMIC DNA]</scope>
    <source>
        <strain evidence="2 3">Ec32</strain>
    </source>
</reference>
<dbReference type="AlphaFoldDB" id="X5MAJ8"/>
<gene>
    <name evidence="2" type="ORF">BN1012_Phect2690</name>
</gene>
<dbReference type="Proteomes" id="UP000032160">
    <property type="component" value="Chromosome I"/>
</dbReference>
<evidence type="ECO:0000313" key="2">
    <source>
        <dbReference type="EMBL" id="CDO60903.1"/>
    </source>
</evidence>
<sequence>MMWFRQIFSWWNGQTIGTRFWTFKRGQLVGEDSQGNKYYSDRKNAKRRWVIYNGLAEASRVPPEWHGWLHQTVDVAPADTGYTPREWEKPHQPNLTGSQQAYRPAGSLITGAPRAKTAGDYEAWKPE</sequence>
<feature type="region of interest" description="Disordered" evidence="1">
    <location>
        <begin position="79"/>
        <end position="127"/>
    </location>
</feature>
<dbReference type="PATRIC" id="fig|1458461.3.peg.2696"/>
<keyword evidence="3" id="KW-1185">Reference proteome</keyword>